<keyword evidence="5" id="KW-0808">Transferase</keyword>
<evidence type="ECO:0000256" key="6">
    <source>
        <dbReference type="ARBA" id="ARBA00022962"/>
    </source>
</evidence>
<gene>
    <name evidence="8" type="ORF">ACFQZ8_27280</name>
</gene>
<evidence type="ECO:0000313" key="9">
    <source>
        <dbReference type="Proteomes" id="UP001597053"/>
    </source>
</evidence>
<accession>A0ABW3A9G3</accession>
<keyword evidence="6" id="KW-0315">Glutamine amidotransferase</keyword>
<proteinExistence type="predicted"/>
<keyword evidence="9" id="KW-1185">Reference proteome</keyword>
<feature type="non-terminal residue" evidence="8">
    <location>
        <position position="146"/>
    </location>
</feature>
<dbReference type="Proteomes" id="UP001597053">
    <property type="component" value="Unassembled WGS sequence"/>
</dbReference>
<reference evidence="9" key="1">
    <citation type="journal article" date="2019" name="Int. J. Syst. Evol. Microbiol.">
        <title>The Global Catalogue of Microorganisms (GCM) 10K type strain sequencing project: providing services to taxonomists for standard genome sequencing and annotation.</title>
        <authorList>
            <consortium name="The Broad Institute Genomics Platform"/>
            <consortium name="The Broad Institute Genome Sequencing Center for Infectious Disease"/>
            <person name="Wu L."/>
            <person name="Ma J."/>
        </authorList>
    </citation>
    <scope>NUCLEOTIDE SEQUENCE [LARGE SCALE GENOMIC DNA]</scope>
    <source>
        <strain evidence="9">JCM 32148</strain>
    </source>
</reference>
<dbReference type="Pfam" id="PF13522">
    <property type="entry name" value="GATase_6"/>
    <property type="match status" value="1"/>
</dbReference>
<dbReference type="PANTHER" id="PTHR10937:SF0">
    <property type="entry name" value="GLUTAMINE--FRUCTOSE-6-PHOSPHATE TRANSAMINASE (ISOMERIZING)"/>
    <property type="match status" value="1"/>
</dbReference>
<dbReference type="GO" id="GO:0008483">
    <property type="term" value="F:transaminase activity"/>
    <property type="evidence" value="ECO:0007669"/>
    <property type="project" value="UniProtKB-KW"/>
</dbReference>
<dbReference type="PANTHER" id="PTHR10937">
    <property type="entry name" value="GLUCOSAMINE--FRUCTOSE-6-PHOSPHATE AMINOTRANSFERASE, ISOMERIZING"/>
    <property type="match status" value="1"/>
</dbReference>
<dbReference type="Gene3D" id="3.60.20.10">
    <property type="entry name" value="Glutamine Phosphoribosylpyrophosphate, subunit 1, domain 1"/>
    <property type="match status" value="1"/>
</dbReference>
<sequence length="146" mass="15217">MCGIVGYAGARPALGIVLDGLRRLEYRGYDSAGVAVVCDGELLTEKKAGKLANLEKVLSERAAEDPTSCAASPIGIGDGTTAIGHTRWATHGGPTDRNAHPHVSPDGRVAVIHNGIIENFAKLRAELEADGVQFASDTDTECAAHL</sequence>
<comment type="caution">
    <text evidence="8">The sequence shown here is derived from an EMBL/GenBank/DDBJ whole genome shotgun (WGS) entry which is preliminary data.</text>
</comment>
<dbReference type="EC" id="2.6.1.16" evidence="2"/>
<dbReference type="EMBL" id="JBHTHM010002132">
    <property type="protein sequence ID" value="MFD0787623.1"/>
    <property type="molecule type" value="Genomic_DNA"/>
</dbReference>
<evidence type="ECO:0000256" key="5">
    <source>
        <dbReference type="ARBA" id="ARBA00022679"/>
    </source>
</evidence>
<organism evidence="8 9">
    <name type="scientific">Micromonospora azadirachtae</name>
    <dbReference type="NCBI Taxonomy" id="1970735"/>
    <lineage>
        <taxon>Bacteria</taxon>
        <taxon>Bacillati</taxon>
        <taxon>Actinomycetota</taxon>
        <taxon>Actinomycetes</taxon>
        <taxon>Micromonosporales</taxon>
        <taxon>Micromonosporaceae</taxon>
        <taxon>Micromonospora</taxon>
    </lineage>
</organism>
<evidence type="ECO:0000313" key="8">
    <source>
        <dbReference type="EMBL" id="MFD0787623.1"/>
    </source>
</evidence>
<dbReference type="SUPFAM" id="SSF56235">
    <property type="entry name" value="N-terminal nucleophile aminohydrolases (Ntn hydrolases)"/>
    <property type="match status" value="1"/>
</dbReference>
<feature type="domain" description="Glutamine amidotransferase type-2" evidence="7">
    <location>
        <begin position="2"/>
        <end position="146"/>
    </location>
</feature>
<evidence type="ECO:0000256" key="1">
    <source>
        <dbReference type="ARBA" id="ARBA00001031"/>
    </source>
</evidence>
<protein>
    <recommendedName>
        <fullName evidence="3">Glutamine--fructose-6-phosphate aminotransferase [isomerizing]</fullName>
        <ecNumber evidence="2">2.6.1.16</ecNumber>
    </recommendedName>
</protein>
<dbReference type="InterPro" id="IPR017932">
    <property type="entry name" value="GATase_2_dom"/>
</dbReference>
<evidence type="ECO:0000256" key="2">
    <source>
        <dbReference type="ARBA" id="ARBA00012916"/>
    </source>
</evidence>
<comment type="catalytic activity">
    <reaction evidence="1">
        <text>D-fructose 6-phosphate + L-glutamine = D-glucosamine 6-phosphate + L-glutamate</text>
        <dbReference type="Rhea" id="RHEA:13237"/>
        <dbReference type="ChEBI" id="CHEBI:29985"/>
        <dbReference type="ChEBI" id="CHEBI:58359"/>
        <dbReference type="ChEBI" id="CHEBI:58725"/>
        <dbReference type="ChEBI" id="CHEBI:61527"/>
        <dbReference type="EC" id="2.6.1.16"/>
    </reaction>
</comment>
<keyword evidence="4 8" id="KW-0032">Aminotransferase</keyword>
<evidence type="ECO:0000256" key="4">
    <source>
        <dbReference type="ARBA" id="ARBA00022576"/>
    </source>
</evidence>
<name>A0ABW3A9G3_9ACTN</name>
<evidence type="ECO:0000256" key="3">
    <source>
        <dbReference type="ARBA" id="ARBA00016090"/>
    </source>
</evidence>
<evidence type="ECO:0000259" key="7">
    <source>
        <dbReference type="PROSITE" id="PS51278"/>
    </source>
</evidence>
<dbReference type="InterPro" id="IPR029055">
    <property type="entry name" value="Ntn_hydrolases_N"/>
</dbReference>
<dbReference type="PROSITE" id="PS51278">
    <property type="entry name" value="GATASE_TYPE_2"/>
    <property type="match status" value="1"/>
</dbReference>